<proteinExistence type="predicted"/>
<organism evidence="1 2">
    <name type="scientific">Streptomyces luteolus</name>
    <dbReference type="NCBI Taxonomy" id="3043615"/>
    <lineage>
        <taxon>Bacteria</taxon>
        <taxon>Bacillati</taxon>
        <taxon>Actinomycetota</taxon>
        <taxon>Actinomycetes</taxon>
        <taxon>Kitasatosporales</taxon>
        <taxon>Streptomycetaceae</taxon>
        <taxon>Streptomyces</taxon>
    </lineage>
</organism>
<evidence type="ECO:0000313" key="1">
    <source>
        <dbReference type="EMBL" id="MDI3422944.1"/>
    </source>
</evidence>
<gene>
    <name evidence="1" type="ORF">QIT00_31120</name>
</gene>
<dbReference type="EMBL" id="JASCIS010000045">
    <property type="protein sequence ID" value="MDI3422944.1"/>
    <property type="molecule type" value="Genomic_DNA"/>
</dbReference>
<keyword evidence="2" id="KW-1185">Reference proteome</keyword>
<comment type="caution">
    <text evidence="1">The sequence shown here is derived from an EMBL/GenBank/DDBJ whole genome shotgun (WGS) entry which is preliminary data.</text>
</comment>
<reference evidence="1 2" key="1">
    <citation type="submission" date="2023-05" db="EMBL/GenBank/DDBJ databases">
        <title>Draft genome sequence of Streptomyces sp. B-S-A12 isolated from a cave soil in Thailand.</title>
        <authorList>
            <person name="Chamroensaksri N."/>
            <person name="Muangham S."/>
        </authorList>
    </citation>
    <scope>NUCLEOTIDE SEQUENCE [LARGE SCALE GENOMIC DNA]</scope>
    <source>
        <strain evidence="1 2">B-S-A12</strain>
    </source>
</reference>
<dbReference type="RefSeq" id="WP_282538796.1">
    <property type="nucleotide sequence ID" value="NZ_JASCIS010000045.1"/>
</dbReference>
<accession>A0ABT6T504</accession>
<protein>
    <submittedName>
        <fullName evidence="1">Uncharacterized protein</fullName>
    </submittedName>
</protein>
<evidence type="ECO:0000313" key="2">
    <source>
        <dbReference type="Proteomes" id="UP001237105"/>
    </source>
</evidence>
<name>A0ABT6T504_9ACTN</name>
<dbReference type="Proteomes" id="UP001237105">
    <property type="component" value="Unassembled WGS sequence"/>
</dbReference>
<sequence>MTAIAVEIIPRPEVDDEFDVVEDLDTVAGNEVMRGCGNDNPY</sequence>